<evidence type="ECO:0000313" key="1">
    <source>
        <dbReference type="EMBL" id="MCY6957901.1"/>
    </source>
</evidence>
<protein>
    <submittedName>
        <fullName evidence="1">Uncharacterized protein</fullName>
    </submittedName>
</protein>
<comment type="caution">
    <text evidence="1">The sequence shown here is derived from an EMBL/GenBank/DDBJ whole genome shotgun (WGS) entry which is preliminary data.</text>
</comment>
<reference evidence="1" key="1">
    <citation type="submission" date="2022-12" db="EMBL/GenBank/DDBJ databases">
        <title>Clostridium sp. nov., isolated from industrial wastewater.</title>
        <authorList>
            <person name="Jiayan W."/>
        </authorList>
    </citation>
    <scope>NUCLEOTIDE SEQUENCE</scope>
    <source>
        <strain evidence="1">ZC22-4</strain>
    </source>
</reference>
<sequence>MSKFFDRKIEVIIGNRRWAYPYIDIDFSIKFDSDTIPDEAEVTLYNLSPTSVAQISKGTGIIVNAGYGTDTGTILSGVISDVFTSQNGVDKETKIKALNITQQYLNKTIYKTYHAGVKADYIIASLLALAGNLKANTLQLSNNVTYQRGFVASGKILNNLTRIARDCNSRFLVRGSAINFIPNQQGFQMGFLLSASTGLISVDKIDKSDSVATHKIEMLLNHAIAPYSLLQIKSKDLNGTVLVIEGEHKSDFTTSVEVRTL</sequence>
<name>A0ABT4D9Q3_9CLOT</name>
<dbReference type="RefSeq" id="WP_268060303.1">
    <property type="nucleotide sequence ID" value="NZ_JAPQFJ010000003.1"/>
</dbReference>
<keyword evidence="2" id="KW-1185">Reference proteome</keyword>
<accession>A0ABT4D9Q3</accession>
<proteinExistence type="predicted"/>
<dbReference type="Proteomes" id="UP001144612">
    <property type="component" value="Unassembled WGS sequence"/>
</dbReference>
<evidence type="ECO:0000313" key="2">
    <source>
        <dbReference type="Proteomes" id="UP001144612"/>
    </source>
</evidence>
<organism evidence="1 2">
    <name type="scientific">Clostridium brassicae</name>
    <dbReference type="NCBI Taxonomy" id="2999072"/>
    <lineage>
        <taxon>Bacteria</taxon>
        <taxon>Bacillati</taxon>
        <taxon>Bacillota</taxon>
        <taxon>Clostridia</taxon>
        <taxon>Eubacteriales</taxon>
        <taxon>Clostridiaceae</taxon>
        <taxon>Clostridium</taxon>
    </lineage>
</organism>
<dbReference type="NCBIfam" id="NF047561">
    <property type="entry name" value="orf58_phage_fam"/>
    <property type="match status" value="1"/>
</dbReference>
<dbReference type="EMBL" id="JAPQFJ010000003">
    <property type="protein sequence ID" value="MCY6957901.1"/>
    <property type="molecule type" value="Genomic_DNA"/>
</dbReference>
<gene>
    <name evidence="1" type="ORF">OW729_04695</name>
</gene>